<comment type="caution">
    <text evidence="3">The sequence shown here is derived from an EMBL/GenBank/DDBJ whole genome shotgun (WGS) entry which is preliminary data.</text>
</comment>
<evidence type="ECO:0000313" key="4">
    <source>
        <dbReference type="Proteomes" id="UP000246018"/>
    </source>
</evidence>
<reference evidence="3 4" key="1">
    <citation type="submission" date="2018-04" db="EMBL/GenBank/DDBJ databases">
        <title>Genome of Nocardioides gansuensis WSJ-1.</title>
        <authorList>
            <person name="Wu S."/>
            <person name="Wang G."/>
        </authorList>
    </citation>
    <scope>NUCLEOTIDE SEQUENCE [LARGE SCALE GENOMIC DNA]</scope>
    <source>
        <strain evidence="3 4">WSJ-1</strain>
    </source>
</reference>
<dbReference type="EMBL" id="QDGZ01000001">
    <property type="protein sequence ID" value="PVG84425.1"/>
    <property type="molecule type" value="Genomic_DNA"/>
</dbReference>
<dbReference type="Gene3D" id="1.10.101.10">
    <property type="entry name" value="PGBD-like superfamily/PGBD"/>
    <property type="match status" value="2"/>
</dbReference>
<dbReference type="Pfam" id="PF08924">
    <property type="entry name" value="Rv2525c_GlyHyd-like"/>
    <property type="match status" value="1"/>
</dbReference>
<dbReference type="RefSeq" id="WP_116570557.1">
    <property type="nucleotide sequence ID" value="NZ_QDGZ01000001.1"/>
</dbReference>
<dbReference type="InterPro" id="IPR002477">
    <property type="entry name" value="Peptidoglycan-bd-like"/>
</dbReference>
<dbReference type="InterPro" id="IPR036366">
    <property type="entry name" value="PGBDSf"/>
</dbReference>
<dbReference type="SUPFAM" id="SSF47090">
    <property type="entry name" value="PGBD-like"/>
    <property type="match status" value="2"/>
</dbReference>
<protein>
    <submittedName>
        <fullName evidence="3">Peptidoglycan-binding protein</fullName>
    </submittedName>
</protein>
<keyword evidence="4" id="KW-1185">Reference proteome</keyword>
<dbReference type="Proteomes" id="UP000246018">
    <property type="component" value="Unassembled WGS sequence"/>
</dbReference>
<dbReference type="InterPro" id="IPR015020">
    <property type="entry name" value="Rv2525c-like_Glyco_Hydro-like"/>
</dbReference>
<evidence type="ECO:0000313" key="3">
    <source>
        <dbReference type="EMBL" id="PVG84425.1"/>
    </source>
</evidence>
<feature type="domain" description="Rv2525c-like glycoside hydrolase-like" evidence="2">
    <location>
        <begin position="79"/>
        <end position="296"/>
    </location>
</feature>
<accession>A0A2T8FFF4</accession>
<dbReference type="OrthoDB" id="5171321at2"/>
<name>A0A2T8FFF4_9ACTN</name>
<evidence type="ECO:0000259" key="2">
    <source>
        <dbReference type="Pfam" id="PF08924"/>
    </source>
</evidence>
<gene>
    <name evidence="3" type="ORF">DDE18_02065</name>
</gene>
<dbReference type="CDD" id="cd06418">
    <property type="entry name" value="GH25_BacA-like"/>
    <property type="match status" value="1"/>
</dbReference>
<feature type="domain" description="Peptidoglycan binding-like" evidence="1">
    <location>
        <begin position="333"/>
        <end position="385"/>
    </location>
</feature>
<dbReference type="InterPro" id="IPR036365">
    <property type="entry name" value="PGBD-like_sf"/>
</dbReference>
<dbReference type="AlphaFoldDB" id="A0A2T8FFF4"/>
<dbReference type="InterPro" id="IPR017853">
    <property type="entry name" value="GH"/>
</dbReference>
<dbReference type="SUPFAM" id="SSF51445">
    <property type="entry name" value="(Trans)glycosidases"/>
    <property type="match status" value="1"/>
</dbReference>
<evidence type="ECO:0000259" key="1">
    <source>
        <dbReference type="Pfam" id="PF01471"/>
    </source>
</evidence>
<dbReference type="Gene3D" id="3.20.20.80">
    <property type="entry name" value="Glycosidases"/>
    <property type="match status" value="1"/>
</dbReference>
<sequence length="461" mass="48802">MPRLFPASDAVRGTGVRRAVAAVATLALAGATLVGSGASAHSEGSTSEARRANVVTPGDFTGYGFDQCVAPTQAAMDKWLKQSPFLAVGIYISGDSRACRVQPNLSPEWISTQLAKGWRLLPIALGPQASCQPRFPRYKDDFKISPARANGYATAAAQGATEADKNAADAAAYGITPGSTLWYDLEGFDLGNTDCRESALVFLSAWTKRIRQHGYVAGVYSSAGSGIKMLDDARVERPGQFALPDRIWVARWDGVANTSTSYLRPDGWVPGGRVKQYQGGHNETWGGVTINIDRNFLDLGAGSVAPPESHCGGLKVSFWKYPALSAGSAPATRVEALQCLLKERGTYAGEVTGSYDEATVAAAQAWQTAHGFAPSGTFERAHWVALLAEGSAPVAKVGSMGDPVYRLQRALNAAGAGRFKAKGVFEGKTEAAVRRYQAAVGVRVSGVANPATWRKLLKGRS</sequence>
<proteinExistence type="predicted"/>
<organism evidence="3 4">
    <name type="scientific">Nocardioides gansuensis</name>
    <dbReference type="NCBI Taxonomy" id="2138300"/>
    <lineage>
        <taxon>Bacteria</taxon>
        <taxon>Bacillati</taxon>
        <taxon>Actinomycetota</taxon>
        <taxon>Actinomycetes</taxon>
        <taxon>Propionibacteriales</taxon>
        <taxon>Nocardioidaceae</taxon>
        <taxon>Nocardioides</taxon>
    </lineage>
</organism>
<feature type="domain" description="Peptidoglycan binding-like" evidence="1">
    <location>
        <begin position="401"/>
        <end position="456"/>
    </location>
</feature>
<dbReference type="Pfam" id="PF01471">
    <property type="entry name" value="PG_binding_1"/>
    <property type="match status" value="2"/>
</dbReference>